<dbReference type="AlphaFoldDB" id="A0A4R3KK45"/>
<reference evidence="1 2" key="1">
    <citation type="submission" date="2019-03" db="EMBL/GenBank/DDBJ databases">
        <title>Genomic Encyclopedia of Type Strains, Phase IV (KMG-IV): sequencing the most valuable type-strain genomes for metagenomic binning, comparative biology and taxonomic classification.</title>
        <authorList>
            <person name="Goeker M."/>
        </authorList>
    </citation>
    <scope>NUCLEOTIDE SEQUENCE [LARGE SCALE GENOMIC DNA]</scope>
    <source>
        <strain evidence="1 2">DSM 23802</strain>
    </source>
</reference>
<organism evidence="1 2">
    <name type="scientific">Tepidibacillus fermentans</name>
    <dbReference type="NCBI Taxonomy" id="1281767"/>
    <lineage>
        <taxon>Bacteria</taxon>
        <taxon>Bacillati</taxon>
        <taxon>Bacillota</taxon>
        <taxon>Bacilli</taxon>
        <taxon>Bacillales</taxon>
        <taxon>Bacillaceae</taxon>
        <taxon>Tepidibacillus</taxon>
    </lineage>
</organism>
<name>A0A4R3KK45_9BACI</name>
<evidence type="ECO:0000313" key="2">
    <source>
        <dbReference type="Proteomes" id="UP000295788"/>
    </source>
</evidence>
<keyword evidence="2" id="KW-1185">Reference proteome</keyword>
<dbReference type="RefSeq" id="WP_165894936.1">
    <property type="nucleotide sequence ID" value="NZ_SMAB01000002.1"/>
</dbReference>
<comment type="caution">
    <text evidence="1">The sequence shown here is derived from an EMBL/GenBank/DDBJ whole genome shotgun (WGS) entry which is preliminary data.</text>
</comment>
<evidence type="ECO:0000313" key="1">
    <source>
        <dbReference type="EMBL" id="TCS84171.1"/>
    </source>
</evidence>
<accession>A0A4R3KK45</accession>
<protein>
    <submittedName>
        <fullName evidence="1">Uncharacterized protein</fullName>
    </submittedName>
</protein>
<dbReference type="EMBL" id="SMAB01000002">
    <property type="protein sequence ID" value="TCS84171.1"/>
    <property type="molecule type" value="Genomic_DNA"/>
</dbReference>
<sequence length="57" mass="6677">MNNISNGQKSPVELEPLPLIHFNEIKAWLHVSPTGYYDDEEDLPDFRMKDNLFESLE</sequence>
<dbReference type="Proteomes" id="UP000295788">
    <property type="component" value="Unassembled WGS sequence"/>
</dbReference>
<gene>
    <name evidence="1" type="ORF">EDD72_102215</name>
</gene>
<proteinExistence type="predicted"/>